<name>A0A2T4GT84_FUSCU</name>
<dbReference type="InterPro" id="IPR050360">
    <property type="entry name" value="MFS_Sugar_Transporters"/>
</dbReference>
<keyword evidence="3 5" id="KW-1133">Transmembrane helix</keyword>
<evidence type="ECO:0000256" key="5">
    <source>
        <dbReference type="SAM" id="Phobius"/>
    </source>
</evidence>
<dbReference type="SUPFAM" id="SSF103473">
    <property type="entry name" value="MFS general substrate transporter"/>
    <property type="match status" value="1"/>
</dbReference>
<accession>A0A2T4GT84</accession>
<keyword evidence="4 5" id="KW-0472">Membrane</keyword>
<dbReference type="AlphaFoldDB" id="A0A2T4GT84"/>
<proteinExistence type="predicted"/>
<dbReference type="PANTHER" id="PTHR48022:SF3">
    <property type="entry name" value="HEXOSE TRANSPORTER PROTEIN (AFU_ORTHOLOGUE AFUA_8G04480)-RELATED"/>
    <property type="match status" value="1"/>
</dbReference>
<evidence type="ECO:0000313" key="6">
    <source>
        <dbReference type="EMBL" id="PTD06719.1"/>
    </source>
</evidence>
<dbReference type="EMBL" id="CP064747">
    <property type="protein sequence ID" value="QPC59167.1"/>
    <property type="molecule type" value="Genomic_DNA"/>
</dbReference>
<dbReference type="Proteomes" id="UP000663297">
    <property type="component" value="Chromosome 1"/>
</dbReference>
<protein>
    <recommendedName>
        <fullName evidence="9">Major facilitator superfamily (MFS) profile domain-containing protein</fullName>
    </recommendedName>
</protein>
<dbReference type="OrthoDB" id="6133115at2759"/>
<evidence type="ECO:0000313" key="7">
    <source>
        <dbReference type="EMBL" id="QPC59167.1"/>
    </source>
</evidence>
<comment type="subcellular location">
    <subcellularLocation>
        <location evidence="1">Membrane</location>
        <topology evidence="1">Multi-pass membrane protein</topology>
    </subcellularLocation>
</comment>
<reference evidence="6 8" key="1">
    <citation type="submission" date="2018-02" db="EMBL/GenBank/DDBJ databases">
        <title>Fusarium culmorum secondary metabolites in fungal-bacterial-plant interactions.</title>
        <authorList>
            <person name="Schmidt R."/>
        </authorList>
    </citation>
    <scope>NUCLEOTIDE SEQUENCE [LARGE SCALE GENOMIC DNA]</scope>
    <source>
        <strain evidence="6 8">PV</strain>
    </source>
</reference>
<evidence type="ECO:0000313" key="8">
    <source>
        <dbReference type="Proteomes" id="UP000241587"/>
    </source>
</evidence>
<feature type="transmembrane region" description="Helical" evidence="5">
    <location>
        <begin position="38"/>
        <end position="59"/>
    </location>
</feature>
<sequence length="144" mass="16192">MNNTQTWLMLCRHGVISQSSPILLAEMAFSSHRGKATALSYCFYFVSAIAAACITFGTLRISGYWSCRIPTPLQDTAPLLQFALCYFMPESPRYLVSKGQDEKAQATLVKHHGKVTKTRPLLHTRWTRSVMPSLPLRIREATLS</sequence>
<evidence type="ECO:0000256" key="4">
    <source>
        <dbReference type="ARBA" id="ARBA00023136"/>
    </source>
</evidence>
<dbReference type="Pfam" id="PF00083">
    <property type="entry name" value="Sugar_tr"/>
    <property type="match status" value="1"/>
</dbReference>
<dbReference type="EMBL" id="PVEM01000006">
    <property type="protein sequence ID" value="PTD06719.1"/>
    <property type="molecule type" value="Genomic_DNA"/>
</dbReference>
<dbReference type="InterPro" id="IPR036259">
    <property type="entry name" value="MFS_trans_sf"/>
</dbReference>
<keyword evidence="2 5" id="KW-0812">Transmembrane</keyword>
<dbReference type="InterPro" id="IPR005828">
    <property type="entry name" value="MFS_sugar_transport-like"/>
</dbReference>
<dbReference type="Proteomes" id="UP000241587">
    <property type="component" value="Unassembled WGS sequence"/>
</dbReference>
<dbReference type="GO" id="GO:0016020">
    <property type="term" value="C:membrane"/>
    <property type="evidence" value="ECO:0007669"/>
    <property type="project" value="UniProtKB-SubCell"/>
</dbReference>
<keyword evidence="8" id="KW-1185">Reference proteome</keyword>
<evidence type="ECO:0000256" key="1">
    <source>
        <dbReference type="ARBA" id="ARBA00004141"/>
    </source>
</evidence>
<evidence type="ECO:0000256" key="3">
    <source>
        <dbReference type="ARBA" id="ARBA00022989"/>
    </source>
</evidence>
<reference evidence="7" key="2">
    <citation type="submission" date="2020-11" db="EMBL/GenBank/DDBJ databases">
        <title>The chromosome-scale genome resource for two endophytic Fusarium species: F. culmorum and F. pseudograminearum.</title>
        <authorList>
            <person name="Yuan Z."/>
        </authorList>
    </citation>
    <scope>NUCLEOTIDE SEQUENCE</scope>
    <source>
        <strain evidence="7">Class2-1B</strain>
    </source>
</reference>
<organism evidence="6 8">
    <name type="scientific">Fusarium culmorum</name>
    <dbReference type="NCBI Taxonomy" id="5516"/>
    <lineage>
        <taxon>Eukaryota</taxon>
        <taxon>Fungi</taxon>
        <taxon>Dikarya</taxon>
        <taxon>Ascomycota</taxon>
        <taxon>Pezizomycotina</taxon>
        <taxon>Sordariomycetes</taxon>
        <taxon>Hypocreomycetidae</taxon>
        <taxon>Hypocreales</taxon>
        <taxon>Nectriaceae</taxon>
        <taxon>Fusarium</taxon>
    </lineage>
</organism>
<dbReference type="Gene3D" id="1.20.1250.20">
    <property type="entry name" value="MFS general substrate transporter like domains"/>
    <property type="match status" value="1"/>
</dbReference>
<evidence type="ECO:0000256" key="2">
    <source>
        <dbReference type="ARBA" id="ARBA00022692"/>
    </source>
</evidence>
<dbReference type="GO" id="GO:0005351">
    <property type="term" value="F:carbohydrate:proton symporter activity"/>
    <property type="evidence" value="ECO:0007669"/>
    <property type="project" value="TreeGrafter"/>
</dbReference>
<gene>
    <name evidence="6" type="ORF">FCULG_00005533</name>
    <name evidence="7" type="ORF">HYE67_001398</name>
</gene>
<evidence type="ECO:0008006" key="9">
    <source>
        <dbReference type="Google" id="ProtNLM"/>
    </source>
</evidence>
<dbReference type="PANTHER" id="PTHR48022">
    <property type="entry name" value="PLASTIDIC GLUCOSE TRANSPORTER 4"/>
    <property type="match status" value="1"/>
</dbReference>